<dbReference type="Gene3D" id="3.40.630.30">
    <property type="match status" value="1"/>
</dbReference>
<dbReference type="PANTHER" id="PTHR43877:SF2">
    <property type="entry name" value="AMINOALKYLPHOSPHONATE N-ACETYLTRANSFERASE-RELATED"/>
    <property type="match status" value="1"/>
</dbReference>
<dbReference type="AlphaFoldDB" id="A0A3M9NL76"/>
<keyword evidence="1 4" id="KW-0808">Transferase</keyword>
<proteinExistence type="predicted"/>
<dbReference type="EMBL" id="RJJR01000004">
    <property type="protein sequence ID" value="RNI38087.1"/>
    <property type="molecule type" value="Genomic_DNA"/>
</dbReference>
<dbReference type="InterPro" id="IPR016181">
    <property type="entry name" value="Acyl_CoA_acyltransferase"/>
</dbReference>
<comment type="caution">
    <text evidence="4">The sequence shown here is derived from an EMBL/GenBank/DDBJ whole genome shotgun (WGS) entry which is preliminary data.</text>
</comment>
<dbReference type="PROSITE" id="PS51186">
    <property type="entry name" value="GNAT"/>
    <property type="match status" value="1"/>
</dbReference>
<evidence type="ECO:0000259" key="3">
    <source>
        <dbReference type="PROSITE" id="PS51186"/>
    </source>
</evidence>
<accession>A0A3M9NL76</accession>
<dbReference type="InterPro" id="IPR000182">
    <property type="entry name" value="GNAT_dom"/>
</dbReference>
<feature type="domain" description="N-acetyltransferase" evidence="3">
    <location>
        <begin position="2"/>
        <end position="150"/>
    </location>
</feature>
<keyword evidence="2" id="KW-0012">Acyltransferase</keyword>
<gene>
    <name evidence="4" type="ORF">EFY79_07455</name>
</gene>
<dbReference type="CDD" id="cd04301">
    <property type="entry name" value="NAT_SF"/>
    <property type="match status" value="1"/>
</dbReference>
<dbReference type="SUPFAM" id="SSF55729">
    <property type="entry name" value="Acyl-CoA N-acyltransferases (Nat)"/>
    <property type="match status" value="1"/>
</dbReference>
<dbReference type="GO" id="GO:0016747">
    <property type="term" value="F:acyltransferase activity, transferring groups other than amino-acyl groups"/>
    <property type="evidence" value="ECO:0007669"/>
    <property type="project" value="InterPro"/>
</dbReference>
<protein>
    <submittedName>
        <fullName evidence="4">GNAT family N-acetyltransferase</fullName>
    </submittedName>
</protein>
<dbReference type="OrthoDB" id="9803233at2"/>
<evidence type="ECO:0000256" key="1">
    <source>
        <dbReference type="ARBA" id="ARBA00022679"/>
    </source>
</evidence>
<organism evidence="4 5">
    <name type="scientific">Hanamia caeni</name>
    <dbReference type="NCBI Taxonomy" id="2294116"/>
    <lineage>
        <taxon>Bacteria</taxon>
        <taxon>Pseudomonadati</taxon>
        <taxon>Bacteroidota</taxon>
        <taxon>Chitinophagia</taxon>
        <taxon>Chitinophagales</taxon>
        <taxon>Chitinophagaceae</taxon>
        <taxon>Hanamia</taxon>
    </lineage>
</organism>
<keyword evidence="5" id="KW-1185">Reference proteome</keyword>
<dbReference type="InterPro" id="IPR050832">
    <property type="entry name" value="Bact_Acetyltransf"/>
</dbReference>
<dbReference type="Pfam" id="PF00583">
    <property type="entry name" value="Acetyltransf_1"/>
    <property type="match status" value="1"/>
</dbReference>
<dbReference type="Proteomes" id="UP000267223">
    <property type="component" value="Unassembled WGS sequence"/>
</dbReference>
<sequence length="150" mass="17070">MYTFNRVDSSHEDFKKLVLLLDEELAKRDGEEHAFYDQFNKIENINNVIVAYAGQQPVAAGAFKKFSPEAVEIKRMFVMPGFRRKGIAFQVLEQLENWAAGLGCSYCVLETGKKQPEAIALYKKSGYKVIPNYGQYKNVANSVCMRKEIS</sequence>
<evidence type="ECO:0000313" key="5">
    <source>
        <dbReference type="Proteomes" id="UP000267223"/>
    </source>
</evidence>
<dbReference type="PANTHER" id="PTHR43877">
    <property type="entry name" value="AMINOALKYLPHOSPHONATE N-ACETYLTRANSFERASE-RELATED-RELATED"/>
    <property type="match status" value="1"/>
</dbReference>
<reference evidence="4 5" key="1">
    <citation type="submission" date="2018-11" db="EMBL/GenBank/DDBJ databases">
        <title>Draft genome sequence of Ferruginibacter sp. BO-59.</title>
        <authorList>
            <person name="Im W.T."/>
        </authorList>
    </citation>
    <scope>NUCLEOTIDE SEQUENCE [LARGE SCALE GENOMIC DNA]</scope>
    <source>
        <strain evidence="4 5">BO-59</strain>
    </source>
</reference>
<evidence type="ECO:0000313" key="4">
    <source>
        <dbReference type="EMBL" id="RNI38087.1"/>
    </source>
</evidence>
<name>A0A3M9NL76_9BACT</name>
<evidence type="ECO:0000256" key="2">
    <source>
        <dbReference type="ARBA" id="ARBA00023315"/>
    </source>
</evidence>